<name>A0AA85A1F7_9TREM</name>
<sequence>MPRYPPDRWFDYTSLGVPVKGTRLLPIKLPIPSEKSSNIPFHLRFTLGDLINCVESYNQKLTCVIDLTYANYYSPKFLRDNNISYHKIYVEGHTIPNSKTVEQQVLIKFRIDCFRFINMVNKEREQSPDGIIAVHCTHGVNRTGYLICRYLIDFMNINPKDALREFEWARGHPVERENYVEDLLNSVSKLEVTNVENNRKSH</sequence>
<dbReference type="GO" id="GO:0004721">
    <property type="term" value="F:phosphoprotein phosphatase activity"/>
    <property type="evidence" value="ECO:0007669"/>
    <property type="project" value="UniProtKB-KW"/>
</dbReference>
<protein>
    <recommendedName>
        <fullName evidence="7">Tyrosine specific protein phosphatases domain-containing protein</fullName>
    </recommendedName>
</protein>
<organism evidence="5 6">
    <name type="scientific">Schistosoma margrebowiei</name>
    <dbReference type="NCBI Taxonomy" id="48269"/>
    <lineage>
        <taxon>Eukaryota</taxon>
        <taxon>Metazoa</taxon>
        <taxon>Spiralia</taxon>
        <taxon>Lophotrochozoa</taxon>
        <taxon>Platyhelminthes</taxon>
        <taxon>Trematoda</taxon>
        <taxon>Digenea</taxon>
        <taxon>Strigeidida</taxon>
        <taxon>Schistosomatoidea</taxon>
        <taxon>Schistosomatidae</taxon>
        <taxon>Schistosoma</taxon>
    </lineage>
</organism>
<evidence type="ECO:0000259" key="4">
    <source>
        <dbReference type="PROSITE" id="PS50056"/>
    </source>
</evidence>
<evidence type="ECO:0000313" key="6">
    <source>
        <dbReference type="WBParaSite" id="SMRG1_58600.3"/>
    </source>
</evidence>
<dbReference type="PROSITE" id="PS50056">
    <property type="entry name" value="TYR_PHOSPHATASE_2"/>
    <property type="match status" value="1"/>
</dbReference>
<dbReference type="InterPro" id="IPR016130">
    <property type="entry name" value="Tyr_Pase_AS"/>
</dbReference>
<evidence type="ECO:0000256" key="2">
    <source>
        <dbReference type="ARBA" id="ARBA00022912"/>
    </source>
</evidence>
<dbReference type="InterPro" id="IPR000387">
    <property type="entry name" value="Tyr_Pase_dom"/>
</dbReference>
<dbReference type="PROSITE" id="PS50054">
    <property type="entry name" value="TYR_PHOSPHATASE_DUAL"/>
    <property type="match status" value="1"/>
</dbReference>
<dbReference type="PROSITE" id="PS00383">
    <property type="entry name" value="TYR_PHOSPHATASE_1"/>
    <property type="match status" value="1"/>
</dbReference>
<dbReference type="WBParaSite" id="SMRG1_58600.3">
    <property type="protein sequence ID" value="SMRG1_58600.3"/>
    <property type="gene ID" value="SMRG1_58600"/>
</dbReference>
<reference evidence="6" key="1">
    <citation type="submission" date="2023-11" db="UniProtKB">
        <authorList>
            <consortium name="WormBaseParasite"/>
        </authorList>
    </citation>
    <scope>IDENTIFICATION</scope>
</reference>
<keyword evidence="2" id="KW-0904">Protein phosphatase</keyword>
<dbReference type="InterPro" id="IPR000340">
    <property type="entry name" value="Dual-sp_phosphatase_cat-dom"/>
</dbReference>
<feature type="domain" description="Tyrosine-protein phosphatase" evidence="3">
    <location>
        <begin position="35"/>
        <end position="192"/>
    </location>
</feature>
<evidence type="ECO:0008006" key="7">
    <source>
        <dbReference type="Google" id="ProtNLM"/>
    </source>
</evidence>
<dbReference type="PANTHER" id="PTHR10367:SF9">
    <property type="entry name" value="DUAL-SPECIFICITY PHOSPHATASE 11 (RNA_RNP COMPLEX 1-INTERACTING)"/>
    <property type="match status" value="1"/>
</dbReference>
<dbReference type="GO" id="GO:0004651">
    <property type="term" value="F:polynucleotide 5'-phosphatase activity"/>
    <property type="evidence" value="ECO:0007669"/>
    <property type="project" value="TreeGrafter"/>
</dbReference>
<dbReference type="PANTHER" id="PTHR10367">
    <property type="entry name" value="MRNA-CAPPING ENZYME"/>
    <property type="match status" value="1"/>
</dbReference>
<dbReference type="InterPro" id="IPR029021">
    <property type="entry name" value="Prot-tyrosine_phosphatase-like"/>
</dbReference>
<dbReference type="AlphaFoldDB" id="A0AA85A1F7"/>
<proteinExistence type="predicted"/>
<dbReference type="Proteomes" id="UP000050790">
    <property type="component" value="Unassembled WGS sequence"/>
</dbReference>
<feature type="domain" description="Tyrosine specific protein phosphatases" evidence="4">
    <location>
        <begin position="114"/>
        <end position="181"/>
    </location>
</feature>
<dbReference type="Gene3D" id="3.90.190.10">
    <property type="entry name" value="Protein tyrosine phosphatase superfamily"/>
    <property type="match status" value="1"/>
</dbReference>
<evidence type="ECO:0000256" key="1">
    <source>
        <dbReference type="ARBA" id="ARBA00022801"/>
    </source>
</evidence>
<dbReference type="SUPFAM" id="SSF52799">
    <property type="entry name" value="(Phosphotyrosine protein) phosphatases II"/>
    <property type="match status" value="1"/>
</dbReference>
<dbReference type="InterPro" id="IPR020422">
    <property type="entry name" value="TYR_PHOSPHATASE_DUAL_dom"/>
</dbReference>
<evidence type="ECO:0000313" key="5">
    <source>
        <dbReference type="Proteomes" id="UP000050790"/>
    </source>
</evidence>
<keyword evidence="1" id="KW-0378">Hydrolase</keyword>
<evidence type="ECO:0000259" key="3">
    <source>
        <dbReference type="PROSITE" id="PS50054"/>
    </source>
</evidence>
<accession>A0AA85A1F7</accession>
<dbReference type="Pfam" id="PF00782">
    <property type="entry name" value="DSPc"/>
    <property type="match status" value="1"/>
</dbReference>
<dbReference type="InterPro" id="IPR051029">
    <property type="entry name" value="mRNA_Capping_Enz/RNA_Phosphat"/>
</dbReference>